<dbReference type="GO" id="GO:0003677">
    <property type="term" value="F:DNA binding"/>
    <property type="evidence" value="ECO:0007669"/>
    <property type="project" value="UniProtKB-KW"/>
</dbReference>
<dbReference type="PROSITE" id="PS51000">
    <property type="entry name" value="HTH_DEOR_2"/>
    <property type="match status" value="1"/>
</dbReference>
<dbReference type="InterPro" id="IPR037171">
    <property type="entry name" value="NagB/RpiA_transferase-like"/>
</dbReference>
<proteinExistence type="predicted"/>
<keyword evidence="2" id="KW-0238">DNA-binding</keyword>
<protein>
    <submittedName>
        <fullName evidence="5">DeoR/GlpR transcriptional regulator</fullName>
    </submittedName>
</protein>
<evidence type="ECO:0000259" key="4">
    <source>
        <dbReference type="PROSITE" id="PS51000"/>
    </source>
</evidence>
<dbReference type="PRINTS" id="PR00037">
    <property type="entry name" value="HTHLACR"/>
</dbReference>
<dbReference type="InterPro" id="IPR036388">
    <property type="entry name" value="WH-like_DNA-bd_sf"/>
</dbReference>
<dbReference type="EMBL" id="AAGKWS010000003">
    <property type="protein sequence ID" value="EBP1762654.1"/>
    <property type="molecule type" value="Genomic_DNA"/>
</dbReference>
<dbReference type="InterPro" id="IPR036390">
    <property type="entry name" value="WH_DNA-bd_sf"/>
</dbReference>
<dbReference type="Gene3D" id="1.10.10.10">
    <property type="entry name" value="Winged helix-like DNA-binding domain superfamily/Winged helix DNA-binding domain"/>
    <property type="match status" value="1"/>
</dbReference>
<dbReference type="InterPro" id="IPR001034">
    <property type="entry name" value="DeoR_HTH"/>
</dbReference>
<dbReference type="SUPFAM" id="SSF46785">
    <property type="entry name" value="Winged helix' DNA-binding domain"/>
    <property type="match status" value="1"/>
</dbReference>
<dbReference type="InterPro" id="IPR014036">
    <property type="entry name" value="DeoR-like_C"/>
</dbReference>
<name>A0A5U2RK77_SALER</name>
<evidence type="ECO:0000313" key="5">
    <source>
        <dbReference type="EMBL" id="EBP1762654.1"/>
    </source>
</evidence>
<dbReference type="InterPro" id="IPR018356">
    <property type="entry name" value="Tscrpt_reg_HTH_DeoR_CS"/>
</dbReference>
<dbReference type="SMART" id="SM00420">
    <property type="entry name" value="HTH_DEOR"/>
    <property type="match status" value="1"/>
</dbReference>
<dbReference type="GO" id="GO:0003700">
    <property type="term" value="F:DNA-binding transcription factor activity"/>
    <property type="evidence" value="ECO:0007669"/>
    <property type="project" value="InterPro"/>
</dbReference>
<dbReference type="PANTHER" id="PTHR30363:SF44">
    <property type="entry name" value="AGA OPERON TRANSCRIPTIONAL REPRESSOR-RELATED"/>
    <property type="match status" value="1"/>
</dbReference>
<reference evidence="5" key="1">
    <citation type="submission" date="2018-07" db="EMBL/GenBank/DDBJ databases">
        <authorList>
            <consortium name="PulseNet: The National Subtyping Network for Foodborne Disease Surveillance"/>
            <person name="Tarr C.L."/>
            <person name="Trees E."/>
            <person name="Katz L.S."/>
            <person name="Carleton-Romer H.A."/>
            <person name="Stroika S."/>
            <person name="Kucerova Z."/>
            <person name="Roache K.F."/>
            <person name="Sabol A.L."/>
            <person name="Besser J."/>
            <person name="Gerner-Smidt P."/>
        </authorList>
    </citation>
    <scope>NUCLEOTIDE SEQUENCE [LARGE SCALE GENOMIC DNA]</scope>
    <source>
        <strain evidence="5">2012K-0227</strain>
    </source>
</reference>
<dbReference type="Pfam" id="PF08220">
    <property type="entry name" value="HTH_DeoR"/>
    <property type="match status" value="1"/>
</dbReference>
<keyword evidence="3" id="KW-0804">Transcription</keyword>
<dbReference type="SUPFAM" id="SSF100950">
    <property type="entry name" value="NagB/RpiA/CoA transferase-like"/>
    <property type="match status" value="1"/>
</dbReference>
<dbReference type="SMART" id="SM01134">
    <property type="entry name" value="DeoRC"/>
    <property type="match status" value="1"/>
</dbReference>
<gene>
    <name evidence="5" type="ORF">ND68_09650</name>
</gene>
<evidence type="ECO:0000256" key="1">
    <source>
        <dbReference type="ARBA" id="ARBA00023015"/>
    </source>
</evidence>
<dbReference type="PANTHER" id="PTHR30363">
    <property type="entry name" value="HTH-TYPE TRANSCRIPTIONAL REGULATOR SRLR-RELATED"/>
    <property type="match status" value="1"/>
</dbReference>
<feature type="domain" description="HTH deoR-type" evidence="4">
    <location>
        <begin position="3"/>
        <end position="58"/>
    </location>
</feature>
<keyword evidence="1" id="KW-0805">Transcription regulation</keyword>
<organism evidence="5">
    <name type="scientific">Salmonella enterica</name>
    <name type="common">Salmonella choleraesuis</name>
    <dbReference type="NCBI Taxonomy" id="28901"/>
    <lineage>
        <taxon>Bacteria</taxon>
        <taxon>Pseudomonadati</taxon>
        <taxon>Pseudomonadota</taxon>
        <taxon>Gammaproteobacteria</taxon>
        <taxon>Enterobacterales</taxon>
        <taxon>Enterobacteriaceae</taxon>
        <taxon>Salmonella</taxon>
    </lineage>
</organism>
<dbReference type="Proteomes" id="UP000839924">
    <property type="component" value="Unassembled WGS sequence"/>
</dbReference>
<dbReference type="PROSITE" id="PS00894">
    <property type="entry name" value="HTH_DEOR_1"/>
    <property type="match status" value="1"/>
</dbReference>
<dbReference type="AlphaFoldDB" id="A0A5U2RK77"/>
<sequence>MSNHIRRMQIVNEVNQARSVTVDQLASQFHISVETVRRDLAWLEKMGRLMRVHGGARTLQQEDLGELFKKRRNEHTDAKNVMARKALAMIERYMTIGLDASSSDWFLARLLPDMPLTVVTNSMEIVRELSTRPSIQVICTGGDYCNRHGDFIGDMAQRNFRSQHIHISFVSCFGVNLLTGLWENSELNAMTKRTMIDVSQKTVLLADSSKYGRRSPYNMADWSQVKYVANDGLMHADTLTRFADLGVTVI</sequence>
<evidence type="ECO:0000256" key="2">
    <source>
        <dbReference type="ARBA" id="ARBA00023125"/>
    </source>
</evidence>
<accession>A0A5U2RK77</accession>
<dbReference type="InterPro" id="IPR050313">
    <property type="entry name" value="Carb_Metab_HTH_regulators"/>
</dbReference>
<comment type="caution">
    <text evidence="5">The sequence shown here is derived from an EMBL/GenBank/DDBJ whole genome shotgun (WGS) entry which is preliminary data.</text>
</comment>
<evidence type="ECO:0000256" key="3">
    <source>
        <dbReference type="ARBA" id="ARBA00023163"/>
    </source>
</evidence>
<dbReference type="Pfam" id="PF00455">
    <property type="entry name" value="DeoRC"/>
    <property type="match status" value="1"/>
</dbReference>